<organism evidence="1 2">
    <name type="scientific">Chitinophaga oryziterrae</name>
    <dbReference type="NCBI Taxonomy" id="1031224"/>
    <lineage>
        <taxon>Bacteria</taxon>
        <taxon>Pseudomonadati</taxon>
        <taxon>Bacteroidota</taxon>
        <taxon>Chitinophagia</taxon>
        <taxon>Chitinophagales</taxon>
        <taxon>Chitinophagaceae</taxon>
        <taxon>Chitinophaga</taxon>
    </lineage>
</organism>
<gene>
    <name evidence="1" type="ORF">GO495_31490</name>
</gene>
<accession>A0A6N8JJJ3</accession>
<proteinExistence type="predicted"/>
<sequence>MKFFKNNDIKVLSEYNNTFFEKKLLSFGYPINKSQHIYRTHVDWKSMKGFSFFYDYIGNDDITILLKRSKLCNPERKIILELNPGSPIIELSSILFSDNWEDIVNENSFGVSGISTDGELIFEFTDDSYYTLHSNFPIK</sequence>
<protein>
    <submittedName>
        <fullName evidence="1">Uncharacterized protein</fullName>
    </submittedName>
</protein>
<evidence type="ECO:0000313" key="2">
    <source>
        <dbReference type="Proteomes" id="UP000468388"/>
    </source>
</evidence>
<keyword evidence="2" id="KW-1185">Reference proteome</keyword>
<dbReference type="EMBL" id="WRXO01000017">
    <property type="protein sequence ID" value="MVT45154.1"/>
    <property type="molecule type" value="Genomic_DNA"/>
</dbReference>
<dbReference type="Proteomes" id="UP000468388">
    <property type="component" value="Unassembled WGS sequence"/>
</dbReference>
<comment type="caution">
    <text evidence="1">The sequence shown here is derived from an EMBL/GenBank/DDBJ whole genome shotgun (WGS) entry which is preliminary data.</text>
</comment>
<reference evidence="1 2" key="1">
    <citation type="submission" date="2019-12" db="EMBL/GenBank/DDBJ databases">
        <title>The draft genomic sequence of strain Chitinophaga oryziterrae JCM 16595.</title>
        <authorList>
            <person name="Zhang X."/>
        </authorList>
    </citation>
    <scope>NUCLEOTIDE SEQUENCE [LARGE SCALE GENOMIC DNA]</scope>
    <source>
        <strain evidence="1 2">JCM 16595</strain>
    </source>
</reference>
<evidence type="ECO:0000313" key="1">
    <source>
        <dbReference type="EMBL" id="MVT45154.1"/>
    </source>
</evidence>
<dbReference type="AlphaFoldDB" id="A0A6N8JJJ3"/>
<name>A0A6N8JJJ3_9BACT</name>
<dbReference type="RefSeq" id="WP_157303940.1">
    <property type="nucleotide sequence ID" value="NZ_BAAAZB010000027.1"/>
</dbReference>